<dbReference type="Proteomes" id="UP000285624">
    <property type="component" value="Unassembled WGS sequence"/>
</dbReference>
<evidence type="ECO:0000313" key="4">
    <source>
        <dbReference type="EMBL" id="RLN77005.1"/>
    </source>
</evidence>
<protein>
    <submittedName>
        <fullName evidence="3">Uncharacterized protein</fullName>
    </submittedName>
</protein>
<dbReference type="Proteomes" id="UP000285883">
    <property type="component" value="Unassembled WGS sequence"/>
</dbReference>
<dbReference type="PANTHER" id="PTHR47169:SF2">
    <property type="entry name" value="OS01G0541250 PROTEIN"/>
    <property type="match status" value="1"/>
</dbReference>
<evidence type="ECO:0000313" key="6">
    <source>
        <dbReference type="Proteomes" id="UP000285883"/>
    </source>
</evidence>
<dbReference type="InterPro" id="IPR036397">
    <property type="entry name" value="RNaseH_sf"/>
</dbReference>
<evidence type="ECO:0000313" key="1">
    <source>
        <dbReference type="EMBL" id="KAG2504202.1"/>
    </source>
</evidence>
<sequence length="266" mass="30105">MYTCVALLQVIFINQSVYIKRLAEKFCADNFKDVHTPGDSNSKLMKSSEDAILANSDVASDLKLSGLRSGLGGKERSRRNACLCDLPPSIKCTAAEVTELVKSVPLHSCKSIRVLAAAVKIPCTALQRYLACSVICQVYSRVKPALKAEHKKKSFKFALQHVSRSFGARLYRFDHMYGVMHVDEKWFNLYTALSKFYITTNEKVIYRSCVNKRYIGKIMFLAAVARPRFDFRLKLAGSLEIKSVAMDKNKYKQPLKQRQNNMGTPR</sequence>
<dbReference type="EMBL" id="MAYM02001516">
    <property type="protein sequence ID" value="RLN14981.1"/>
    <property type="molecule type" value="Genomic_DNA"/>
</dbReference>
<dbReference type="Proteomes" id="UP000785171">
    <property type="component" value="Unassembled WGS sequence"/>
</dbReference>
<reference evidence="1" key="1">
    <citation type="journal article" date="2015" name="Genom Data">
        <title>Genome sequences of six Phytophthora species associated with forests in New Zealand.</title>
        <authorList>
            <person name="Studholme D.J."/>
            <person name="McDougal R.L."/>
            <person name="Sambles C."/>
            <person name="Hansen E."/>
            <person name="Hardy G."/>
            <person name="Grant M."/>
            <person name="Ganley R.J."/>
            <person name="Williams N.M."/>
        </authorList>
    </citation>
    <scope>NUCLEOTIDE SEQUENCE</scope>
    <source>
        <strain evidence="1">NZFS 2646</strain>
        <strain evidence="2">NZFS 3630</strain>
    </source>
</reference>
<proteinExistence type="predicted"/>
<dbReference type="EMBL" id="JPWV03000799">
    <property type="protein sequence ID" value="KAG2504202.1"/>
    <property type="molecule type" value="Genomic_DNA"/>
</dbReference>
<dbReference type="EMBL" id="JPWU03000812">
    <property type="protein sequence ID" value="KAG2506629.1"/>
    <property type="molecule type" value="Genomic_DNA"/>
</dbReference>
<evidence type="ECO:0000313" key="5">
    <source>
        <dbReference type="Proteomes" id="UP000285624"/>
    </source>
</evidence>
<dbReference type="Proteomes" id="UP000792063">
    <property type="component" value="Unassembled WGS sequence"/>
</dbReference>
<evidence type="ECO:0000313" key="3">
    <source>
        <dbReference type="EMBL" id="RLN14981.1"/>
    </source>
</evidence>
<name>A0A3R7K4R8_9STRA</name>
<keyword evidence="5" id="KW-1185">Reference proteome</keyword>
<reference evidence="1" key="3">
    <citation type="submission" date="2020-06" db="EMBL/GenBank/DDBJ databases">
        <authorList>
            <person name="Studholme D.J."/>
        </authorList>
    </citation>
    <scope>NUCLEOTIDE SEQUENCE</scope>
    <source>
        <strain evidence="1">NZFS 2646</strain>
        <strain evidence="2">NZFS 3630</strain>
    </source>
</reference>
<dbReference type="EMBL" id="MBDN02000276">
    <property type="protein sequence ID" value="RLN77005.1"/>
    <property type="molecule type" value="Genomic_DNA"/>
</dbReference>
<dbReference type="PANTHER" id="PTHR47169">
    <property type="entry name" value="OS01G0541250 PROTEIN"/>
    <property type="match status" value="1"/>
</dbReference>
<comment type="caution">
    <text evidence="3">The sequence shown here is derived from an EMBL/GenBank/DDBJ whole genome shotgun (WGS) entry which is preliminary data.</text>
</comment>
<evidence type="ECO:0000313" key="2">
    <source>
        <dbReference type="EMBL" id="KAG2506629.1"/>
    </source>
</evidence>
<reference evidence="5 6" key="2">
    <citation type="submission" date="2018-07" db="EMBL/GenBank/DDBJ databases">
        <title>Genome sequencing of oomycete isolates from Chile give support for New Zealand origin for Phytophthora kernoviae and make available the first Nothophytophthora sp. genome.</title>
        <authorList>
            <person name="Studholme D.J."/>
            <person name="Sanfuentes E."/>
            <person name="Panda P."/>
            <person name="Hill R."/>
            <person name="Sambles C."/>
            <person name="Grant M."/>
            <person name="Williams N.M."/>
            <person name="Mcdougal R.L."/>
        </authorList>
    </citation>
    <scope>NUCLEOTIDE SEQUENCE [LARGE SCALE GENOMIC DNA]</scope>
    <source>
        <strain evidence="3">Chile2</strain>
        <strain evidence="4">Chile4</strain>
    </source>
</reference>
<gene>
    <name evidence="3" type="ORF">BBI17_007167</name>
    <name evidence="4" type="ORF">BBO99_00007091</name>
    <name evidence="1" type="ORF">JM16_009200</name>
    <name evidence="2" type="ORF">JM18_009328</name>
</gene>
<dbReference type="Gene3D" id="3.30.420.10">
    <property type="entry name" value="Ribonuclease H-like superfamily/Ribonuclease H"/>
    <property type="match status" value="1"/>
</dbReference>
<accession>A0A3R7K4R8</accession>
<dbReference type="AlphaFoldDB" id="A0A3R7K4R8"/>
<organism evidence="3 6">
    <name type="scientific">Phytophthora kernoviae</name>
    <dbReference type="NCBI Taxonomy" id="325452"/>
    <lineage>
        <taxon>Eukaryota</taxon>
        <taxon>Sar</taxon>
        <taxon>Stramenopiles</taxon>
        <taxon>Oomycota</taxon>
        <taxon>Peronosporomycetes</taxon>
        <taxon>Peronosporales</taxon>
        <taxon>Peronosporaceae</taxon>
        <taxon>Phytophthora</taxon>
    </lineage>
</organism>
<dbReference type="GO" id="GO:0003676">
    <property type="term" value="F:nucleic acid binding"/>
    <property type="evidence" value="ECO:0007669"/>
    <property type="project" value="InterPro"/>
</dbReference>